<feature type="transmembrane region" description="Helical" evidence="1">
    <location>
        <begin position="31"/>
        <end position="49"/>
    </location>
</feature>
<dbReference type="RefSeq" id="WP_074232225.1">
    <property type="nucleotide sequence ID" value="NZ_FSRQ01000006.1"/>
</dbReference>
<name>A0A1N6J4A0_9FLAO</name>
<sequence length="93" mass="10356">MSQNNKILKKIGAEFLMGIFGALGTHVETKVGLGVFLLIVGLGILLSPKTQDIDYFSQCLVGVILIVMALILFIWRIKQLKKKMKILNEVILN</sequence>
<dbReference type="Proteomes" id="UP000184782">
    <property type="component" value="Unassembled WGS sequence"/>
</dbReference>
<proteinExistence type="predicted"/>
<keyword evidence="1" id="KW-1133">Transmembrane helix</keyword>
<dbReference type="EMBL" id="FSRQ01000006">
    <property type="protein sequence ID" value="SIO39075.1"/>
    <property type="molecule type" value="Genomic_DNA"/>
</dbReference>
<keyword evidence="3" id="KW-1185">Reference proteome</keyword>
<keyword evidence="1" id="KW-0812">Transmembrane</keyword>
<gene>
    <name evidence="2" type="ORF">SAMN05421769_4073</name>
</gene>
<evidence type="ECO:0000256" key="1">
    <source>
        <dbReference type="SAM" id="Phobius"/>
    </source>
</evidence>
<evidence type="ECO:0000313" key="3">
    <source>
        <dbReference type="Proteomes" id="UP000184782"/>
    </source>
</evidence>
<reference evidence="3" key="1">
    <citation type="submission" date="2016-12" db="EMBL/GenBank/DDBJ databases">
        <authorList>
            <person name="Varghese N."/>
            <person name="Submissions S."/>
        </authorList>
    </citation>
    <scope>NUCLEOTIDE SEQUENCE [LARGE SCALE GENOMIC DNA]</scope>
    <source>
        <strain evidence="3">DSM 16779</strain>
    </source>
</reference>
<keyword evidence="1" id="KW-0472">Membrane</keyword>
<organism evidence="2 3">
    <name type="scientific">Chryseobacterium scophthalmum</name>
    <dbReference type="NCBI Taxonomy" id="59733"/>
    <lineage>
        <taxon>Bacteria</taxon>
        <taxon>Pseudomonadati</taxon>
        <taxon>Bacteroidota</taxon>
        <taxon>Flavobacteriia</taxon>
        <taxon>Flavobacteriales</taxon>
        <taxon>Weeksellaceae</taxon>
        <taxon>Chryseobacterium group</taxon>
        <taxon>Chryseobacterium</taxon>
    </lineage>
</organism>
<protein>
    <submittedName>
        <fullName evidence="2">Uncharacterized protein</fullName>
    </submittedName>
</protein>
<feature type="transmembrane region" description="Helical" evidence="1">
    <location>
        <begin position="55"/>
        <end position="75"/>
    </location>
</feature>
<accession>A0A1N6J4A0</accession>
<dbReference type="OrthoDB" id="9919746at2"/>
<evidence type="ECO:0000313" key="2">
    <source>
        <dbReference type="EMBL" id="SIO39075.1"/>
    </source>
</evidence>
<dbReference type="AlphaFoldDB" id="A0A1N6J4A0"/>